<organism evidence="3 4">
    <name type="scientific">Ruminococcus flavefaciens</name>
    <dbReference type="NCBI Taxonomy" id="1265"/>
    <lineage>
        <taxon>Bacteria</taxon>
        <taxon>Bacillati</taxon>
        <taxon>Bacillota</taxon>
        <taxon>Clostridia</taxon>
        <taxon>Eubacteriales</taxon>
        <taxon>Oscillospiraceae</taxon>
        <taxon>Ruminococcus</taxon>
    </lineage>
</organism>
<dbReference type="InterPro" id="IPR016134">
    <property type="entry name" value="Dockerin_dom"/>
</dbReference>
<reference evidence="3 4" key="1">
    <citation type="submission" date="2016-11" db="EMBL/GenBank/DDBJ databases">
        <authorList>
            <person name="Jaros S."/>
            <person name="Januszkiewicz K."/>
            <person name="Wedrychowicz H."/>
        </authorList>
    </citation>
    <scope>NUCLEOTIDE SEQUENCE [LARGE SCALE GENOMIC DNA]</scope>
    <source>
        <strain evidence="3 4">Y1</strain>
    </source>
</reference>
<dbReference type="RefSeq" id="WP_072952315.1">
    <property type="nucleotide sequence ID" value="NZ_FRCT01000020.1"/>
</dbReference>
<keyword evidence="1" id="KW-1133">Transmembrane helix</keyword>
<feature type="transmembrane region" description="Helical" evidence="1">
    <location>
        <begin position="28"/>
        <end position="48"/>
    </location>
</feature>
<sequence length="730" mass="81916">MRDYDDVTETVLRRRDEMIARDRRRSMILKRSAVAALSVCAAAAIAVFCRRMDDNDFSDKNIVTISETTSASDSNNVITTTSSDNKKVNGTTAVTGTKSGISTETVKPSGTGSAVITTASTSVHTTKNNSVAAAITTLKAQTTENPAAIVTTSVYYPERSTYMKKLMPFAASLVMMANTATAMPVAAENESISGNISYDEFSIFSEFDNGNIDIDIDMDGKFTIKDCYDILAYYYKNELPQAEEENILANADYDGNGKIEHSDCELPLKYFINKNMVRKEHLDPSYYADFDLISYEQGEPIYGSADQEAYDELNSENFDKGAYTPEEFEDLVRRADEQTIIGYENAEFKFSDIFLSYLRTFMNDLKGSYGILCSCVENGDINLDINADGNITFDDIFIYKCFLDQKWNKDKIERNHAWIDSLLPIDTDPEGLLALRDPDFVTDITDEQWAICEADYDCFTNVMKLNDMEMYAIRYLIERDGKPEDKYFDDDYYKSILPGSGKQHFGEMVSGFYDNLCPVDEKMTLDESELYLYLNDYCNAVVAKEIEIPDATGDGVVDYKDVLISDMYLYDYKHGVSREESYIPENVWDFFETQLDLNHNGVCGDICDVSIYQVGVYASFDITAEKNPIPYEDHEDYLGFMKEYRNELKAAKEAKEAEAQAAPAVISGDANCDSGVDLSDAVTIMQSMANPNKYPMSPAARLNADVYKPGSGVTVEDALEIQRGLLNGKY</sequence>
<dbReference type="GO" id="GO:0000272">
    <property type="term" value="P:polysaccharide catabolic process"/>
    <property type="evidence" value="ECO:0007669"/>
    <property type="project" value="InterPro"/>
</dbReference>
<gene>
    <name evidence="3" type="ORF">SAMN04487860_1205</name>
</gene>
<dbReference type="EMBL" id="FRCT01000020">
    <property type="protein sequence ID" value="SHM87260.1"/>
    <property type="molecule type" value="Genomic_DNA"/>
</dbReference>
<proteinExistence type="predicted"/>
<protein>
    <recommendedName>
        <fullName evidence="2">Dockerin domain-containing protein</fullName>
    </recommendedName>
</protein>
<dbReference type="SUPFAM" id="SSF63446">
    <property type="entry name" value="Type I dockerin domain"/>
    <property type="match status" value="1"/>
</dbReference>
<dbReference type="PROSITE" id="PS51766">
    <property type="entry name" value="DOCKERIN"/>
    <property type="match status" value="1"/>
</dbReference>
<dbReference type="AlphaFoldDB" id="A0A1M7M907"/>
<accession>A0A1M7M907</accession>
<keyword evidence="1" id="KW-0812">Transmembrane</keyword>
<evidence type="ECO:0000256" key="1">
    <source>
        <dbReference type="SAM" id="Phobius"/>
    </source>
</evidence>
<feature type="domain" description="Dockerin" evidence="2">
    <location>
        <begin position="663"/>
        <end position="730"/>
    </location>
</feature>
<keyword evidence="1" id="KW-0472">Membrane</keyword>
<dbReference type="Gene3D" id="1.10.1330.10">
    <property type="entry name" value="Dockerin domain"/>
    <property type="match status" value="2"/>
</dbReference>
<dbReference type="InterPro" id="IPR036439">
    <property type="entry name" value="Dockerin_dom_sf"/>
</dbReference>
<dbReference type="OrthoDB" id="1814885at2"/>
<name>A0A1M7M907_RUMFL</name>
<evidence type="ECO:0000313" key="4">
    <source>
        <dbReference type="Proteomes" id="UP000184394"/>
    </source>
</evidence>
<dbReference type="Proteomes" id="UP000184394">
    <property type="component" value="Unassembled WGS sequence"/>
</dbReference>
<evidence type="ECO:0000259" key="2">
    <source>
        <dbReference type="PROSITE" id="PS51766"/>
    </source>
</evidence>
<evidence type="ECO:0000313" key="3">
    <source>
        <dbReference type="EMBL" id="SHM87260.1"/>
    </source>
</evidence>